<proteinExistence type="predicted"/>
<feature type="domain" description="Alpha/beta hydrolase fold-3" evidence="1">
    <location>
        <begin position="85"/>
        <end position="303"/>
    </location>
</feature>
<dbReference type="PANTHER" id="PTHR23024:SF577">
    <property type="entry name" value="CARBOXYLESTERASE 2-RELATED"/>
    <property type="match status" value="1"/>
</dbReference>
<sequence>MASEASDEVALDSAPFFRLYKSGRVERLLGTSVVPPGLDPATSVLSKDVPLHPDSPIPSARLYLPRNLDDDAAVSETKPKLLPVLVYIHGGGFVVESAASPTYHAYLNALASRAQILVVSVEYRRAPEHPLPAAYDDAWAALRWAAARADPWLAERGDLSRVFLGGDSAGANIAHNVATRVAAEGLGVRIEGLILIHPWFWGEEEEEEEIGAEEAERRRRTTKGFWDLVSPGTEVAKDPRLNPMAKGEEERLRTLPCERLMVAVAEKDVLRERGREYCEGLKRSGFERRVELLESEGEEHVFHLRNPKCDKANEMMDRVVAFLNSHHYNDTLGLCS</sequence>
<evidence type="ECO:0000313" key="3">
    <source>
        <dbReference type="RefSeq" id="XP_020088422.1"/>
    </source>
</evidence>
<accession>A0A6P5EY35</accession>
<dbReference type="OrthoDB" id="408631at2759"/>
<dbReference type="Gene3D" id="3.40.50.1820">
    <property type="entry name" value="alpha/beta hydrolase"/>
    <property type="match status" value="1"/>
</dbReference>
<dbReference type="Pfam" id="PF07859">
    <property type="entry name" value="Abhydrolase_3"/>
    <property type="match status" value="1"/>
</dbReference>
<evidence type="ECO:0000259" key="1">
    <source>
        <dbReference type="Pfam" id="PF07859"/>
    </source>
</evidence>
<dbReference type="Proteomes" id="UP000515123">
    <property type="component" value="Linkage group 5"/>
</dbReference>
<reference evidence="2" key="1">
    <citation type="journal article" date="2015" name="Nat. Genet.">
        <title>The pineapple genome and the evolution of CAM photosynthesis.</title>
        <authorList>
            <person name="Ming R."/>
            <person name="VanBuren R."/>
            <person name="Wai C.M."/>
            <person name="Tang H."/>
            <person name="Schatz M.C."/>
            <person name="Bowers J.E."/>
            <person name="Lyons E."/>
            <person name="Wang M.L."/>
            <person name="Chen J."/>
            <person name="Biggers E."/>
            <person name="Zhang J."/>
            <person name="Huang L."/>
            <person name="Zhang L."/>
            <person name="Miao W."/>
            <person name="Zhang J."/>
            <person name="Ye Z."/>
            <person name="Miao C."/>
            <person name="Lin Z."/>
            <person name="Wang H."/>
            <person name="Zhou H."/>
            <person name="Yim W.C."/>
            <person name="Priest H.D."/>
            <person name="Zheng C."/>
            <person name="Woodhouse M."/>
            <person name="Edger P.P."/>
            <person name="Guyot R."/>
            <person name="Guo H.B."/>
            <person name="Guo H."/>
            <person name="Zheng G."/>
            <person name="Singh R."/>
            <person name="Sharma A."/>
            <person name="Min X."/>
            <person name="Zheng Y."/>
            <person name="Lee H."/>
            <person name="Gurtowski J."/>
            <person name="Sedlazeck F.J."/>
            <person name="Harkess A."/>
            <person name="McKain M.R."/>
            <person name="Liao Z."/>
            <person name="Fang J."/>
            <person name="Liu J."/>
            <person name="Zhang X."/>
            <person name="Zhang Q."/>
            <person name="Hu W."/>
            <person name="Qin Y."/>
            <person name="Wang K."/>
            <person name="Chen L.Y."/>
            <person name="Shirley N."/>
            <person name="Lin Y.R."/>
            <person name="Liu L.Y."/>
            <person name="Hernandez A.G."/>
            <person name="Wright C.L."/>
            <person name="Bulone V."/>
            <person name="Tuskan G.A."/>
            <person name="Heath K."/>
            <person name="Zee F."/>
            <person name="Moore P.H."/>
            <person name="Sunkar R."/>
            <person name="Leebens-Mack J.H."/>
            <person name="Mockler T."/>
            <person name="Bennetzen J.L."/>
            <person name="Freeling M."/>
            <person name="Sankoff D."/>
            <person name="Paterson A.H."/>
            <person name="Zhu X."/>
            <person name="Yang X."/>
            <person name="Smith J.A."/>
            <person name="Cushman J.C."/>
            <person name="Paull R.E."/>
            <person name="Yu Q."/>
        </authorList>
    </citation>
    <scope>NUCLEOTIDE SEQUENCE [LARGE SCALE GENOMIC DNA]</scope>
    <source>
        <strain evidence="2">cv. F153</strain>
    </source>
</reference>
<dbReference type="InterPro" id="IPR029058">
    <property type="entry name" value="AB_hydrolase_fold"/>
</dbReference>
<dbReference type="InterPro" id="IPR013094">
    <property type="entry name" value="AB_hydrolase_3"/>
</dbReference>
<reference evidence="3" key="2">
    <citation type="submission" date="2025-08" db="UniProtKB">
        <authorList>
            <consortium name="RefSeq"/>
        </authorList>
    </citation>
    <scope>IDENTIFICATION</scope>
    <source>
        <tissue evidence="3">Leaf</tissue>
    </source>
</reference>
<protein>
    <submittedName>
        <fullName evidence="3">Probable carboxylesterase 2</fullName>
    </submittedName>
</protein>
<dbReference type="RefSeq" id="XP_020088422.1">
    <property type="nucleotide sequence ID" value="XM_020232833.1"/>
</dbReference>
<dbReference type="Gramene" id="Aco004711.1.mrna1">
    <property type="protein sequence ID" value="Aco004711.1.mrna1.cds1"/>
    <property type="gene ID" value="Aco004711.1.path1"/>
</dbReference>
<dbReference type="SUPFAM" id="SSF53474">
    <property type="entry name" value="alpha/beta-Hydrolases"/>
    <property type="match status" value="1"/>
</dbReference>
<keyword evidence="2" id="KW-1185">Reference proteome</keyword>
<dbReference type="GO" id="GO:0016787">
    <property type="term" value="F:hydrolase activity"/>
    <property type="evidence" value="ECO:0007669"/>
    <property type="project" value="InterPro"/>
</dbReference>
<name>A0A6P5EY35_ANACO</name>
<dbReference type="AlphaFoldDB" id="A0A6P5EY35"/>
<gene>
    <name evidence="3" type="primary">LOC109710322</name>
</gene>
<evidence type="ECO:0000313" key="2">
    <source>
        <dbReference type="Proteomes" id="UP000515123"/>
    </source>
</evidence>
<organism evidence="2 3">
    <name type="scientific">Ananas comosus</name>
    <name type="common">Pineapple</name>
    <name type="synonym">Ananas ananas</name>
    <dbReference type="NCBI Taxonomy" id="4615"/>
    <lineage>
        <taxon>Eukaryota</taxon>
        <taxon>Viridiplantae</taxon>
        <taxon>Streptophyta</taxon>
        <taxon>Embryophyta</taxon>
        <taxon>Tracheophyta</taxon>
        <taxon>Spermatophyta</taxon>
        <taxon>Magnoliopsida</taxon>
        <taxon>Liliopsida</taxon>
        <taxon>Poales</taxon>
        <taxon>Bromeliaceae</taxon>
        <taxon>Bromelioideae</taxon>
        <taxon>Ananas</taxon>
    </lineage>
</organism>
<dbReference type="PANTHER" id="PTHR23024">
    <property type="entry name" value="ARYLACETAMIDE DEACETYLASE"/>
    <property type="match status" value="1"/>
</dbReference>
<dbReference type="InterPro" id="IPR050466">
    <property type="entry name" value="Carboxylest/Gibb_receptor"/>
</dbReference>
<dbReference type="GeneID" id="109710322"/>